<accession>A0A4V1M4R4</accession>
<feature type="compositionally biased region" description="Polar residues" evidence="1">
    <location>
        <begin position="85"/>
        <end position="96"/>
    </location>
</feature>
<dbReference type="GO" id="GO:0016791">
    <property type="term" value="F:phosphatase activity"/>
    <property type="evidence" value="ECO:0007669"/>
    <property type="project" value="TreeGrafter"/>
</dbReference>
<name>A0A4V1M4R4_TREME</name>
<dbReference type="AlphaFoldDB" id="A0A4V1M4R4"/>
<dbReference type="Proteomes" id="UP000289152">
    <property type="component" value="Unassembled WGS sequence"/>
</dbReference>
<dbReference type="Pfam" id="PF13242">
    <property type="entry name" value="Hydrolase_like"/>
    <property type="match status" value="1"/>
</dbReference>
<comment type="caution">
    <text evidence="2">The sequence shown here is derived from an EMBL/GenBank/DDBJ whole genome shotgun (WGS) entry which is preliminary data.</text>
</comment>
<dbReference type="EMBL" id="SDIL01000010">
    <property type="protein sequence ID" value="RXK41277.1"/>
    <property type="molecule type" value="Genomic_DNA"/>
</dbReference>
<dbReference type="PANTHER" id="PTHR19288">
    <property type="entry name" value="4-NITROPHENYLPHOSPHATASE-RELATED"/>
    <property type="match status" value="1"/>
</dbReference>
<evidence type="ECO:0000313" key="2">
    <source>
        <dbReference type="EMBL" id="RXK41277.1"/>
    </source>
</evidence>
<dbReference type="InParanoid" id="A0A4V1M4R4"/>
<gene>
    <name evidence="2" type="ORF">M231_01427</name>
</gene>
<dbReference type="OrthoDB" id="426235at2759"/>
<feature type="region of interest" description="Disordered" evidence="1">
    <location>
        <begin position="85"/>
        <end position="107"/>
    </location>
</feature>
<dbReference type="InterPro" id="IPR023214">
    <property type="entry name" value="HAD_sf"/>
</dbReference>
<sequence>MGFDLSSEEIITSLSACRQLVEDRHLRPFLLLSPSAQKDFPRILDDHNETTPYDSVVIGLHPPSLSYENINLAFRILKSEPISHPHSQSTLYSTHDSPSDLRQSETPRKPVLIAPHTAMFRQVPESSDLPAGLSLGIGPFVRGLEHASGVKAEIVGKPTRQFFELAIERLKRMYPGLELNEGEIGIVGDDVVHDLGEGAKELGLGRVLVKTGKYREGMEKGEGVDVVECFADFVDDLLG</sequence>
<dbReference type="PANTHER" id="PTHR19288:SF46">
    <property type="entry name" value="HALOACID DEHALOGENASE-LIKE HYDROLASE DOMAIN-CONTAINING PROTEIN 2"/>
    <property type="match status" value="1"/>
</dbReference>
<evidence type="ECO:0008006" key="4">
    <source>
        <dbReference type="Google" id="ProtNLM"/>
    </source>
</evidence>
<dbReference type="VEuPathDB" id="FungiDB:TREMEDRAFT_72342"/>
<keyword evidence="3" id="KW-1185">Reference proteome</keyword>
<feature type="compositionally biased region" description="Basic and acidic residues" evidence="1">
    <location>
        <begin position="97"/>
        <end position="107"/>
    </location>
</feature>
<evidence type="ECO:0000313" key="3">
    <source>
        <dbReference type="Proteomes" id="UP000289152"/>
    </source>
</evidence>
<organism evidence="2 3">
    <name type="scientific">Tremella mesenterica</name>
    <name type="common">Jelly fungus</name>
    <dbReference type="NCBI Taxonomy" id="5217"/>
    <lineage>
        <taxon>Eukaryota</taxon>
        <taxon>Fungi</taxon>
        <taxon>Dikarya</taxon>
        <taxon>Basidiomycota</taxon>
        <taxon>Agaricomycotina</taxon>
        <taxon>Tremellomycetes</taxon>
        <taxon>Tremellales</taxon>
        <taxon>Tremellaceae</taxon>
        <taxon>Tremella</taxon>
    </lineage>
</organism>
<dbReference type="InterPro" id="IPR036412">
    <property type="entry name" value="HAD-like_sf"/>
</dbReference>
<protein>
    <recommendedName>
        <fullName evidence="4">HAD hydrolase</fullName>
    </recommendedName>
</protein>
<proteinExistence type="predicted"/>
<evidence type="ECO:0000256" key="1">
    <source>
        <dbReference type="SAM" id="MobiDB-lite"/>
    </source>
</evidence>
<dbReference type="SUPFAM" id="SSF56784">
    <property type="entry name" value="HAD-like"/>
    <property type="match status" value="1"/>
</dbReference>
<reference evidence="2 3" key="1">
    <citation type="submission" date="2016-06" db="EMBL/GenBank/DDBJ databases">
        <title>Evolution of pathogenesis and genome organization in the Tremellales.</title>
        <authorList>
            <person name="Cuomo C."/>
            <person name="Litvintseva A."/>
            <person name="Heitman J."/>
            <person name="Chen Y."/>
            <person name="Sun S."/>
            <person name="Springer D."/>
            <person name="Dromer F."/>
            <person name="Young S."/>
            <person name="Zeng Q."/>
            <person name="Chapman S."/>
            <person name="Gujja S."/>
            <person name="Saif S."/>
            <person name="Birren B."/>
        </authorList>
    </citation>
    <scope>NUCLEOTIDE SEQUENCE [LARGE SCALE GENOMIC DNA]</scope>
    <source>
        <strain evidence="2 3">ATCC 28783</strain>
    </source>
</reference>
<dbReference type="STRING" id="5217.A0A4V1M4R4"/>
<dbReference type="GO" id="GO:0005737">
    <property type="term" value="C:cytoplasm"/>
    <property type="evidence" value="ECO:0007669"/>
    <property type="project" value="TreeGrafter"/>
</dbReference>
<dbReference type="Gene3D" id="3.40.50.1000">
    <property type="entry name" value="HAD superfamily/HAD-like"/>
    <property type="match status" value="2"/>
</dbReference>